<comment type="caution">
    <text evidence="2">The sequence shown here is derived from an EMBL/GenBank/DDBJ whole genome shotgun (WGS) entry which is preliminary data.</text>
</comment>
<dbReference type="InterPro" id="IPR052733">
    <property type="entry name" value="Chloroplast_QOR"/>
</dbReference>
<dbReference type="CDD" id="cd08267">
    <property type="entry name" value="MDR1"/>
    <property type="match status" value="1"/>
</dbReference>
<dbReference type="GO" id="GO:0016491">
    <property type="term" value="F:oxidoreductase activity"/>
    <property type="evidence" value="ECO:0007669"/>
    <property type="project" value="InterPro"/>
</dbReference>
<dbReference type="Proteomes" id="UP000266482">
    <property type="component" value="Unassembled WGS sequence"/>
</dbReference>
<dbReference type="Pfam" id="PF08240">
    <property type="entry name" value="ADH_N"/>
    <property type="match status" value="1"/>
</dbReference>
<name>A0A3A1VIN5_9BACL</name>
<dbReference type="RefSeq" id="WP_119597696.1">
    <property type="nucleotide sequence ID" value="NZ_QXQA01000001.1"/>
</dbReference>
<sequence>MKALVATKYGGPDVLQLQEVETPVPKDYEILIKVRAAAVNAGDCRMRSFTVPRMFWLPARFALGFRKPRNPIFGMELSGVVEAVGKAVTRFKKGDRIFASTSNVKFGAHAEYKCMPEDGAVAIKPDNATFEEAAALSIGATTALSFLQKGRIQPGQKVLINGASGSVGTFAVQLAKHFGAEVTSVCSASNIEWVKSLGSDFIIDYAQEDFTGNGERYDIIFDAVGKTTFSQCKNSLTNKGYYLHTGMAGSRHNAASRSKTSGKTVVGGTVVPRAEDLYLIKKLTESGQLKPVIDRCYPFKQAAEAHRYVDQGRKKGNVVLTMP</sequence>
<proteinExistence type="predicted"/>
<dbReference type="EMBL" id="QXQA01000001">
    <property type="protein sequence ID" value="RIX60321.1"/>
    <property type="molecule type" value="Genomic_DNA"/>
</dbReference>
<dbReference type="PANTHER" id="PTHR44013:SF1">
    <property type="entry name" value="ZINC-TYPE ALCOHOL DEHYDROGENASE-LIKE PROTEIN C16A3.02C"/>
    <property type="match status" value="1"/>
</dbReference>
<keyword evidence="3" id="KW-1185">Reference proteome</keyword>
<reference evidence="2 3" key="1">
    <citation type="submission" date="2018-09" db="EMBL/GenBank/DDBJ databases">
        <title>Paenibacillus aracenensis nov. sp. isolated from a cave in southern Spain.</title>
        <authorList>
            <person name="Jurado V."/>
            <person name="Gutierrez-Patricio S."/>
            <person name="Gonzalez-Pimentel J.L."/>
            <person name="Miller A.Z."/>
            <person name="Laiz L."/>
            <person name="Saiz-Jimenez C."/>
        </authorList>
    </citation>
    <scope>NUCLEOTIDE SEQUENCE [LARGE SCALE GENOMIC DNA]</scope>
    <source>
        <strain evidence="2 3">DSM 22867</strain>
    </source>
</reference>
<dbReference type="Gene3D" id="3.40.50.720">
    <property type="entry name" value="NAD(P)-binding Rossmann-like Domain"/>
    <property type="match status" value="1"/>
</dbReference>
<evidence type="ECO:0000313" key="3">
    <source>
        <dbReference type="Proteomes" id="UP000266482"/>
    </source>
</evidence>
<dbReference type="InterPro" id="IPR013154">
    <property type="entry name" value="ADH-like_N"/>
</dbReference>
<dbReference type="PANTHER" id="PTHR44013">
    <property type="entry name" value="ZINC-TYPE ALCOHOL DEHYDROGENASE-LIKE PROTEIN C16A3.02C"/>
    <property type="match status" value="1"/>
</dbReference>
<dbReference type="Gene3D" id="3.90.180.10">
    <property type="entry name" value="Medium-chain alcohol dehydrogenases, catalytic domain"/>
    <property type="match status" value="1"/>
</dbReference>
<dbReference type="AlphaFoldDB" id="A0A3A1VIN5"/>
<dbReference type="SUPFAM" id="SSF50129">
    <property type="entry name" value="GroES-like"/>
    <property type="match status" value="1"/>
</dbReference>
<protein>
    <submittedName>
        <fullName evidence="2">NAD(P)-dependent alcohol dehydrogenase</fullName>
    </submittedName>
</protein>
<feature type="domain" description="Enoyl reductase (ER)" evidence="1">
    <location>
        <begin position="10"/>
        <end position="320"/>
    </location>
</feature>
<gene>
    <name evidence="2" type="ORF">D3P08_01775</name>
</gene>
<dbReference type="SUPFAM" id="SSF51735">
    <property type="entry name" value="NAD(P)-binding Rossmann-fold domains"/>
    <property type="match status" value="1"/>
</dbReference>
<accession>A0A3A1VIN5</accession>
<dbReference type="InterPro" id="IPR036291">
    <property type="entry name" value="NAD(P)-bd_dom_sf"/>
</dbReference>
<dbReference type="InterPro" id="IPR020843">
    <property type="entry name" value="ER"/>
</dbReference>
<evidence type="ECO:0000313" key="2">
    <source>
        <dbReference type="EMBL" id="RIX60321.1"/>
    </source>
</evidence>
<dbReference type="OrthoDB" id="9792162at2"/>
<organism evidence="2 3">
    <name type="scientific">Paenibacillus nanensis</name>
    <dbReference type="NCBI Taxonomy" id="393251"/>
    <lineage>
        <taxon>Bacteria</taxon>
        <taxon>Bacillati</taxon>
        <taxon>Bacillota</taxon>
        <taxon>Bacilli</taxon>
        <taxon>Bacillales</taxon>
        <taxon>Paenibacillaceae</taxon>
        <taxon>Paenibacillus</taxon>
    </lineage>
</organism>
<evidence type="ECO:0000259" key="1">
    <source>
        <dbReference type="SMART" id="SM00829"/>
    </source>
</evidence>
<dbReference type="InterPro" id="IPR011032">
    <property type="entry name" value="GroES-like_sf"/>
</dbReference>
<dbReference type="Pfam" id="PF13602">
    <property type="entry name" value="ADH_zinc_N_2"/>
    <property type="match status" value="1"/>
</dbReference>
<dbReference type="SMART" id="SM00829">
    <property type="entry name" value="PKS_ER"/>
    <property type="match status" value="1"/>
</dbReference>